<dbReference type="Proteomes" id="UP001059120">
    <property type="component" value="Chromosome 2"/>
</dbReference>
<name>A0ABY5GAN4_VIBPE</name>
<accession>A0ABY5GAN4</accession>
<organism evidence="1 2">
    <name type="scientific">Vibrio pelagius</name>
    <dbReference type="NCBI Taxonomy" id="28169"/>
    <lineage>
        <taxon>Bacteria</taxon>
        <taxon>Pseudomonadati</taxon>
        <taxon>Pseudomonadota</taxon>
        <taxon>Gammaproteobacteria</taxon>
        <taxon>Vibrionales</taxon>
        <taxon>Vibrionaceae</taxon>
        <taxon>Vibrio</taxon>
    </lineage>
</organism>
<dbReference type="RefSeq" id="WP_255232624.1">
    <property type="nucleotide sequence ID" value="NZ_AP025504.1"/>
</dbReference>
<protein>
    <submittedName>
        <fullName evidence="1">Uncharacterized protein</fullName>
    </submittedName>
</protein>
<dbReference type="EMBL" id="CP090615">
    <property type="protein sequence ID" value="UTT86892.1"/>
    <property type="molecule type" value="Genomic_DNA"/>
</dbReference>
<proteinExistence type="predicted"/>
<gene>
    <name evidence="1" type="ORF">LZI70_15840</name>
</gene>
<reference evidence="1" key="1">
    <citation type="submission" date="2022-01" db="EMBL/GenBank/DDBJ databases">
        <title>Alginate degradation mechanism of Vibrio pelagius WXL662.</title>
        <authorList>
            <person name="He X."/>
        </authorList>
    </citation>
    <scope>NUCLEOTIDE SEQUENCE</scope>
    <source>
        <strain evidence="1">WXL662</strain>
    </source>
</reference>
<evidence type="ECO:0000313" key="2">
    <source>
        <dbReference type="Proteomes" id="UP001059120"/>
    </source>
</evidence>
<keyword evidence="2" id="KW-1185">Reference proteome</keyword>
<sequence>MTLDTLLALARLLELNVSDSNVRACIVAAYYHDGDNNVEYEQALLSAYRSQNLVLLNAVKNTQKYKELTSLLDAKSCKKRRNNMPTQIMQYHF</sequence>
<evidence type="ECO:0000313" key="1">
    <source>
        <dbReference type="EMBL" id="UTT86892.1"/>
    </source>
</evidence>